<gene>
    <name evidence="8" type="ORF">CVT25_001563</name>
</gene>
<reference evidence="8 9" key="1">
    <citation type="journal article" date="2018" name="Evol. Lett.">
        <title>Horizontal gene cluster transfer increased hallucinogenic mushroom diversity.</title>
        <authorList>
            <person name="Reynolds H.T."/>
            <person name="Vijayakumar V."/>
            <person name="Gluck-Thaler E."/>
            <person name="Korotkin H.B."/>
            <person name="Matheny P.B."/>
            <person name="Slot J.C."/>
        </authorList>
    </citation>
    <scope>NUCLEOTIDE SEQUENCE [LARGE SCALE GENOMIC DNA]</scope>
    <source>
        <strain evidence="8 9">2631</strain>
    </source>
</reference>
<comment type="pathway">
    <text evidence="1">Mycotoxin biosynthesis.</text>
</comment>
<dbReference type="InterPro" id="IPR000073">
    <property type="entry name" value="AB_hydrolase_1"/>
</dbReference>
<sequence>MAMTAFNSRDSAKVTEGLIPWTSDAGGSYQTFYKLFGSITPASRRPLVVLHGGPGLSSDYLSPFADLATQYNTPVIIYDQLGNARSTHLDDVPPSFWTIDIFIQELTHLLSFFNIQHSFNLAGHSWGTVLGMEFAQRNQPAGLEHLILSDGLASNDLWNESQEQLAAAFPPWVGEGLAAGFSDPVAFEAALRAFYAVHGIRINPPPADYNATLAWIFGPNADPTVASSPMLDGWTIIDRLATIKPKTLVINSQYDIAQDFVIEPLVTKIPRAQWIKFKNASHMPFWERRDSYMAARLIHVAIVALCLSVVLNGVGILLHCSLTKSTTTPYFFSDERPARLPINVRPVALEVIDAEDSDRYGMHDDNDWTSVTPLGHGFVKIGDGEDYYAISMYHQYHCLNDFRKMLSGRERNASRIEHDQRHAIHCLAYLRQMILCSADITLEPAFTAQNTDGRKTKAAYGAGVTHQCRDWVQIRDFAESNFQSWKDETTGFAASETDASGVMASLRETTWFIKSQKRRMKKYSGFGLISPALLIQLAEEAKRNTVSLLLKKYPHTDDVVGQYSAYRGHDYPENLPIEDQLAVIMTDEETEHYPFIGFASDSEWFSLAGIDQGSGYLRLGPDNRIFAVSMFHQMHCLRMINLAISKAPIASPPHLHHCLNYLRQAALCGADISLEPGDFEQRDFNKQRIGATHKCKDWSKAYSTMERNFAKWEQSKHGPGQSSD</sequence>
<dbReference type="EMBL" id="NHYD01003320">
    <property type="protein sequence ID" value="PPQ80601.1"/>
    <property type="molecule type" value="Genomic_DNA"/>
</dbReference>
<dbReference type="Proteomes" id="UP000283269">
    <property type="component" value="Unassembled WGS sequence"/>
</dbReference>
<dbReference type="InterPro" id="IPR029058">
    <property type="entry name" value="AB_hydrolase_fold"/>
</dbReference>
<keyword evidence="4" id="KW-0560">Oxidoreductase</keyword>
<feature type="transmembrane region" description="Helical" evidence="6">
    <location>
        <begin position="297"/>
        <end position="318"/>
    </location>
</feature>
<dbReference type="GO" id="GO:0016491">
    <property type="term" value="F:oxidoreductase activity"/>
    <property type="evidence" value="ECO:0007669"/>
    <property type="project" value="UniProtKB-KW"/>
</dbReference>
<dbReference type="GO" id="GO:0043386">
    <property type="term" value="P:mycotoxin biosynthetic process"/>
    <property type="evidence" value="ECO:0007669"/>
    <property type="project" value="InterPro"/>
</dbReference>
<dbReference type="Pfam" id="PF11807">
    <property type="entry name" value="UstYa"/>
    <property type="match status" value="2"/>
</dbReference>
<comment type="caution">
    <text evidence="8">The sequence shown here is derived from an EMBL/GenBank/DDBJ whole genome shotgun (WGS) entry which is preliminary data.</text>
</comment>
<dbReference type="PANTHER" id="PTHR33365">
    <property type="entry name" value="YALI0B05434P"/>
    <property type="match status" value="1"/>
</dbReference>
<proteinExistence type="inferred from homology"/>
<dbReference type="Gene3D" id="3.40.50.1820">
    <property type="entry name" value="alpha/beta hydrolase"/>
    <property type="match status" value="1"/>
</dbReference>
<evidence type="ECO:0000259" key="7">
    <source>
        <dbReference type="Pfam" id="PF00561"/>
    </source>
</evidence>
<protein>
    <recommendedName>
        <fullName evidence="7">AB hydrolase-1 domain-containing protein</fullName>
    </recommendedName>
</protein>
<evidence type="ECO:0000256" key="2">
    <source>
        <dbReference type="ARBA" id="ARBA00010088"/>
    </source>
</evidence>
<organism evidence="8 9">
    <name type="scientific">Psilocybe cyanescens</name>
    <dbReference type="NCBI Taxonomy" id="93625"/>
    <lineage>
        <taxon>Eukaryota</taxon>
        <taxon>Fungi</taxon>
        <taxon>Dikarya</taxon>
        <taxon>Basidiomycota</taxon>
        <taxon>Agaricomycotina</taxon>
        <taxon>Agaricomycetes</taxon>
        <taxon>Agaricomycetidae</taxon>
        <taxon>Agaricales</taxon>
        <taxon>Agaricineae</taxon>
        <taxon>Strophariaceae</taxon>
        <taxon>Psilocybe</taxon>
    </lineage>
</organism>
<dbReference type="InterPro" id="IPR002410">
    <property type="entry name" value="Peptidase_S33"/>
</dbReference>
<dbReference type="InterPro" id="IPR021765">
    <property type="entry name" value="UstYa-like"/>
</dbReference>
<dbReference type="GO" id="GO:0006508">
    <property type="term" value="P:proteolysis"/>
    <property type="evidence" value="ECO:0007669"/>
    <property type="project" value="InterPro"/>
</dbReference>
<dbReference type="AlphaFoldDB" id="A0A409WQ35"/>
<keyword evidence="6" id="KW-0472">Membrane</keyword>
<dbReference type="STRING" id="93625.A0A409WQ35"/>
<evidence type="ECO:0000256" key="1">
    <source>
        <dbReference type="ARBA" id="ARBA00004685"/>
    </source>
</evidence>
<comment type="similarity">
    <text evidence="5">Belongs to the ustYa family.</text>
</comment>
<evidence type="ECO:0000313" key="9">
    <source>
        <dbReference type="Proteomes" id="UP000283269"/>
    </source>
</evidence>
<dbReference type="OrthoDB" id="3687641at2759"/>
<dbReference type="SUPFAM" id="SSF53474">
    <property type="entry name" value="alpha/beta-Hydrolases"/>
    <property type="match status" value="1"/>
</dbReference>
<evidence type="ECO:0000256" key="4">
    <source>
        <dbReference type="ARBA" id="ARBA00023002"/>
    </source>
</evidence>
<keyword evidence="9" id="KW-1185">Reference proteome</keyword>
<evidence type="ECO:0000256" key="6">
    <source>
        <dbReference type="SAM" id="Phobius"/>
    </source>
</evidence>
<dbReference type="Pfam" id="PF00561">
    <property type="entry name" value="Abhydrolase_1"/>
    <property type="match status" value="1"/>
</dbReference>
<dbReference type="InParanoid" id="A0A409WQ35"/>
<feature type="domain" description="AB hydrolase-1" evidence="7">
    <location>
        <begin position="46"/>
        <end position="288"/>
    </location>
</feature>
<evidence type="ECO:0000313" key="8">
    <source>
        <dbReference type="EMBL" id="PPQ80601.1"/>
    </source>
</evidence>
<keyword evidence="6" id="KW-1133">Transmembrane helix</keyword>
<dbReference type="PRINTS" id="PR00793">
    <property type="entry name" value="PROAMNOPTASE"/>
</dbReference>
<comment type="similarity">
    <text evidence="2">Belongs to the peptidase S33 family.</text>
</comment>
<name>A0A409WQ35_PSICY</name>
<dbReference type="GO" id="GO:0008233">
    <property type="term" value="F:peptidase activity"/>
    <property type="evidence" value="ECO:0007669"/>
    <property type="project" value="InterPro"/>
</dbReference>
<keyword evidence="3" id="KW-0378">Hydrolase</keyword>
<evidence type="ECO:0000256" key="3">
    <source>
        <dbReference type="ARBA" id="ARBA00022801"/>
    </source>
</evidence>
<evidence type="ECO:0000256" key="5">
    <source>
        <dbReference type="ARBA" id="ARBA00035112"/>
    </source>
</evidence>
<keyword evidence="6" id="KW-0812">Transmembrane</keyword>
<dbReference type="PANTHER" id="PTHR33365:SF11">
    <property type="entry name" value="TAT PATHWAY SIGNAL SEQUENCE"/>
    <property type="match status" value="1"/>
</dbReference>
<accession>A0A409WQ35</accession>